<dbReference type="Proteomes" id="UP001229421">
    <property type="component" value="Unassembled WGS sequence"/>
</dbReference>
<sequence length="145" mass="16725">MIQTEDVNLSGEGDKSEEVALMAQSERLKVESSSSNSDKPSNYVPLPETVKEKLCSTECIEKIEHYRTYSFKICEKLTKEEKRHNKLNDDHEVSTEKILSVQDFWKKSIEEIELLKHQLAELSKNLELEKISHAVTQVELTKIMS</sequence>
<protein>
    <submittedName>
        <fullName evidence="2">Uncharacterized protein</fullName>
    </submittedName>
</protein>
<name>A0AAD8KUT5_TARER</name>
<gene>
    <name evidence="2" type="ORF">QVD17_12365</name>
</gene>
<organism evidence="2 3">
    <name type="scientific">Tagetes erecta</name>
    <name type="common">African marigold</name>
    <dbReference type="NCBI Taxonomy" id="13708"/>
    <lineage>
        <taxon>Eukaryota</taxon>
        <taxon>Viridiplantae</taxon>
        <taxon>Streptophyta</taxon>
        <taxon>Embryophyta</taxon>
        <taxon>Tracheophyta</taxon>
        <taxon>Spermatophyta</taxon>
        <taxon>Magnoliopsida</taxon>
        <taxon>eudicotyledons</taxon>
        <taxon>Gunneridae</taxon>
        <taxon>Pentapetalae</taxon>
        <taxon>asterids</taxon>
        <taxon>campanulids</taxon>
        <taxon>Asterales</taxon>
        <taxon>Asteraceae</taxon>
        <taxon>Asteroideae</taxon>
        <taxon>Heliantheae alliance</taxon>
        <taxon>Tageteae</taxon>
        <taxon>Tagetes</taxon>
    </lineage>
</organism>
<comment type="caution">
    <text evidence="2">The sequence shown here is derived from an EMBL/GenBank/DDBJ whole genome shotgun (WGS) entry which is preliminary data.</text>
</comment>
<dbReference type="AlphaFoldDB" id="A0AAD8KUT5"/>
<feature type="region of interest" description="Disordered" evidence="1">
    <location>
        <begin position="1"/>
        <end position="45"/>
    </location>
</feature>
<keyword evidence="3" id="KW-1185">Reference proteome</keyword>
<accession>A0AAD8KUT5</accession>
<evidence type="ECO:0000313" key="2">
    <source>
        <dbReference type="EMBL" id="KAK1429974.1"/>
    </source>
</evidence>
<reference evidence="2" key="1">
    <citation type="journal article" date="2023" name="bioRxiv">
        <title>Improved chromosome-level genome assembly for marigold (Tagetes erecta).</title>
        <authorList>
            <person name="Jiang F."/>
            <person name="Yuan L."/>
            <person name="Wang S."/>
            <person name="Wang H."/>
            <person name="Xu D."/>
            <person name="Wang A."/>
            <person name="Fan W."/>
        </authorList>
    </citation>
    <scope>NUCLEOTIDE SEQUENCE</scope>
    <source>
        <strain evidence="2">WSJ</strain>
        <tissue evidence="2">Leaf</tissue>
    </source>
</reference>
<proteinExistence type="predicted"/>
<dbReference type="EMBL" id="JAUHHV010000003">
    <property type="protein sequence ID" value="KAK1429974.1"/>
    <property type="molecule type" value="Genomic_DNA"/>
</dbReference>
<evidence type="ECO:0000313" key="3">
    <source>
        <dbReference type="Proteomes" id="UP001229421"/>
    </source>
</evidence>
<evidence type="ECO:0000256" key="1">
    <source>
        <dbReference type="SAM" id="MobiDB-lite"/>
    </source>
</evidence>